<dbReference type="AlphaFoldDB" id="A0A377U3F8"/>
<keyword evidence="1" id="KW-0812">Transmembrane</keyword>
<dbReference type="Proteomes" id="UP000254938">
    <property type="component" value="Unassembled WGS sequence"/>
</dbReference>
<reference evidence="4 5" key="1">
    <citation type="submission" date="2018-06" db="EMBL/GenBank/DDBJ databases">
        <authorList>
            <consortium name="Pathogen Informatics"/>
            <person name="Doyle S."/>
        </authorList>
    </citation>
    <scope>NUCLEOTIDE SEQUENCE [LARGE SCALE GENOMIC DNA]</scope>
    <source>
        <strain evidence="4 5">NCTC9140</strain>
    </source>
</reference>
<feature type="domain" description="Gammaproteobacterial periplasmic sensor" evidence="3">
    <location>
        <begin position="35"/>
        <end position="130"/>
    </location>
</feature>
<keyword evidence="4" id="KW-0449">Lipoprotein</keyword>
<evidence type="ECO:0000313" key="5">
    <source>
        <dbReference type="Proteomes" id="UP000254938"/>
    </source>
</evidence>
<name>A0A377U3F8_KLEPN</name>
<sequence length="317" mass="35889">MRLTTKFSAFITLLTSLTIFVTLIGASLSFYNGIENKVENRVQAVATMLDNRLITTSFDKLEPQLDELMTPIEIVHIDFMLNGKPLYSHSRPDSYRPLGSHEQFREITVQSLKHPGITLHLVYVDPMVNYFRSLSITAPLSISIGFMVVIIFFAVRWIRRQLAGQELLELRSTRILSGERGPQVRGSVYEWPASTSSALDMLLSELQFASDQRSRMDTLIRSYAAQDSKTGLNNRLFFDNQLATLLEDQEKVGAYGIVMMIRLPEFDLLRTTGDGRRPKNITLRLSTCSLPLLCVTPARCWRAITVATSPCCCRTVR</sequence>
<protein>
    <submittedName>
        <fullName evidence="4">Lipoprotein</fullName>
    </submittedName>
</protein>
<dbReference type="Pfam" id="PF17157">
    <property type="entry name" value="GAPES4"/>
    <property type="match status" value="1"/>
</dbReference>
<evidence type="ECO:0000313" key="4">
    <source>
        <dbReference type="EMBL" id="STS85596.1"/>
    </source>
</evidence>
<keyword evidence="1" id="KW-1133">Transmembrane helix</keyword>
<accession>A0A377U3F8</accession>
<proteinExistence type="predicted"/>
<organism evidence="4 5">
    <name type="scientific">Klebsiella pneumoniae</name>
    <dbReference type="NCBI Taxonomy" id="573"/>
    <lineage>
        <taxon>Bacteria</taxon>
        <taxon>Pseudomonadati</taxon>
        <taxon>Pseudomonadota</taxon>
        <taxon>Gammaproteobacteria</taxon>
        <taxon>Enterobacterales</taxon>
        <taxon>Enterobacteriaceae</taxon>
        <taxon>Klebsiella/Raoultella group</taxon>
        <taxon>Klebsiella</taxon>
        <taxon>Klebsiella pneumoniae complex</taxon>
    </lineage>
</organism>
<evidence type="ECO:0000259" key="2">
    <source>
        <dbReference type="Pfam" id="PF00990"/>
    </source>
</evidence>
<dbReference type="EMBL" id="UGKQ01000007">
    <property type="protein sequence ID" value="STS85596.1"/>
    <property type="molecule type" value="Genomic_DNA"/>
</dbReference>
<evidence type="ECO:0000259" key="3">
    <source>
        <dbReference type="Pfam" id="PF17157"/>
    </source>
</evidence>
<feature type="domain" description="GGDEF" evidence="2">
    <location>
        <begin position="224"/>
        <end position="269"/>
    </location>
</feature>
<feature type="transmembrane region" description="Helical" evidence="1">
    <location>
        <begin position="7"/>
        <end position="31"/>
    </location>
</feature>
<dbReference type="InterPro" id="IPR033423">
    <property type="entry name" value="GAPES4"/>
</dbReference>
<dbReference type="InterPro" id="IPR000160">
    <property type="entry name" value="GGDEF_dom"/>
</dbReference>
<feature type="transmembrane region" description="Helical" evidence="1">
    <location>
        <begin position="136"/>
        <end position="158"/>
    </location>
</feature>
<gene>
    <name evidence="4" type="primary">csrD_2</name>
    <name evidence="4" type="ORF">NCTC9140_07432</name>
</gene>
<keyword evidence="1" id="KW-0472">Membrane</keyword>
<dbReference type="Pfam" id="PF00990">
    <property type="entry name" value="GGDEF"/>
    <property type="match status" value="1"/>
</dbReference>
<evidence type="ECO:0000256" key="1">
    <source>
        <dbReference type="SAM" id="Phobius"/>
    </source>
</evidence>